<dbReference type="Gene3D" id="1.10.287.1260">
    <property type="match status" value="1"/>
</dbReference>
<dbReference type="Pfam" id="PF00924">
    <property type="entry name" value="MS_channel_2nd"/>
    <property type="match status" value="1"/>
</dbReference>
<dbReference type="GO" id="GO:0008381">
    <property type="term" value="F:mechanosensitive monoatomic ion channel activity"/>
    <property type="evidence" value="ECO:0007669"/>
    <property type="project" value="UniProtKB-ARBA"/>
</dbReference>
<feature type="chain" id="PRO_5030632768" description="Mechanosensitive ion channel" evidence="10">
    <location>
        <begin position="24"/>
        <end position="785"/>
    </location>
</feature>
<dbReference type="Gene3D" id="3.30.70.100">
    <property type="match status" value="1"/>
</dbReference>
<name>A0A7R6R0R4_9RHOO</name>
<protein>
    <recommendedName>
        <fullName evidence="15">Mechanosensitive ion channel</fullName>
    </recommendedName>
</protein>
<keyword evidence="5 9" id="KW-1133">Transmembrane helix</keyword>
<dbReference type="Gene3D" id="2.30.30.60">
    <property type="match status" value="1"/>
</dbReference>
<feature type="coiled-coil region" evidence="7">
    <location>
        <begin position="58"/>
        <end position="85"/>
    </location>
</feature>
<dbReference type="InterPro" id="IPR049278">
    <property type="entry name" value="MS_channel_C"/>
</dbReference>
<evidence type="ECO:0000256" key="10">
    <source>
        <dbReference type="SAM" id="SignalP"/>
    </source>
</evidence>
<evidence type="ECO:0000259" key="12">
    <source>
        <dbReference type="Pfam" id="PF21082"/>
    </source>
</evidence>
<evidence type="ECO:0000259" key="11">
    <source>
        <dbReference type="Pfam" id="PF00924"/>
    </source>
</evidence>
<dbReference type="InterPro" id="IPR052702">
    <property type="entry name" value="MscS-like_channel"/>
</dbReference>
<evidence type="ECO:0000313" key="13">
    <source>
        <dbReference type="EMBL" id="BBU68685.1"/>
    </source>
</evidence>
<dbReference type="InterPro" id="IPR023408">
    <property type="entry name" value="MscS_beta-dom_sf"/>
</dbReference>
<dbReference type="InterPro" id="IPR011066">
    <property type="entry name" value="MscS_channel_C_sf"/>
</dbReference>
<feature type="region of interest" description="Disordered" evidence="8">
    <location>
        <begin position="186"/>
        <end position="205"/>
    </location>
</feature>
<feature type="domain" description="Mechanosensitive ion channel MscS C-terminal" evidence="12">
    <location>
        <begin position="673"/>
        <end position="755"/>
    </location>
</feature>
<dbReference type="AlphaFoldDB" id="A0A7R6R0R4"/>
<proteinExistence type="inferred from homology"/>
<keyword evidence="10" id="KW-0732">Signal</keyword>
<keyword evidence="3" id="KW-1003">Cell membrane</keyword>
<evidence type="ECO:0000256" key="4">
    <source>
        <dbReference type="ARBA" id="ARBA00022692"/>
    </source>
</evidence>
<evidence type="ECO:0000256" key="2">
    <source>
        <dbReference type="ARBA" id="ARBA00008017"/>
    </source>
</evidence>
<evidence type="ECO:0000256" key="8">
    <source>
        <dbReference type="SAM" id="MobiDB-lite"/>
    </source>
</evidence>
<keyword evidence="7" id="KW-0175">Coiled coil</keyword>
<dbReference type="PANTHER" id="PTHR30347:SF1">
    <property type="entry name" value="MECHANOSENSITIVE CHANNEL MSCK"/>
    <property type="match status" value="1"/>
</dbReference>
<dbReference type="InterPro" id="IPR006685">
    <property type="entry name" value="MscS_channel_2nd"/>
</dbReference>
<feature type="transmembrane region" description="Helical" evidence="9">
    <location>
        <begin position="514"/>
        <end position="532"/>
    </location>
</feature>
<evidence type="ECO:0000313" key="14">
    <source>
        <dbReference type="Proteomes" id="UP000463961"/>
    </source>
</evidence>
<dbReference type="PANTHER" id="PTHR30347">
    <property type="entry name" value="POTASSIUM CHANNEL RELATED"/>
    <property type="match status" value="1"/>
</dbReference>
<evidence type="ECO:0008006" key="15">
    <source>
        <dbReference type="Google" id="ProtNLM"/>
    </source>
</evidence>
<organism evidence="13 14">
    <name type="scientific">Fluviibacter phosphoraccumulans</name>
    <dbReference type="NCBI Taxonomy" id="1751046"/>
    <lineage>
        <taxon>Bacteria</taxon>
        <taxon>Pseudomonadati</taxon>
        <taxon>Pseudomonadota</taxon>
        <taxon>Betaproteobacteria</taxon>
        <taxon>Rhodocyclales</taxon>
        <taxon>Fluviibacteraceae</taxon>
        <taxon>Fluviibacter</taxon>
    </lineage>
</organism>
<keyword evidence="6 9" id="KW-0472">Membrane</keyword>
<dbReference type="GO" id="GO:0005886">
    <property type="term" value="C:plasma membrane"/>
    <property type="evidence" value="ECO:0007669"/>
    <property type="project" value="UniProtKB-SubCell"/>
</dbReference>
<comment type="subcellular location">
    <subcellularLocation>
        <location evidence="1">Cell membrane</location>
        <topology evidence="1">Multi-pass membrane protein</topology>
    </subcellularLocation>
</comment>
<evidence type="ECO:0000256" key="7">
    <source>
        <dbReference type="SAM" id="Coils"/>
    </source>
</evidence>
<dbReference type="EMBL" id="AP022345">
    <property type="protein sequence ID" value="BBU68685.1"/>
    <property type="molecule type" value="Genomic_DNA"/>
</dbReference>
<evidence type="ECO:0000256" key="5">
    <source>
        <dbReference type="ARBA" id="ARBA00022989"/>
    </source>
</evidence>
<gene>
    <name evidence="13" type="ORF">ICHIAU1_09680</name>
</gene>
<dbReference type="SUPFAM" id="SSF50182">
    <property type="entry name" value="Sm-like ribonucleoproteins"/>
    <property type="match status" value="1"/>
</dbReference>
<evidence type="ECO:0000256" key="6">
    <source>
        <dbReference type="ARBA" id="ARBA00023136"/>
    </source>
</evidence>
<feature type="domain" description="Mechanosensitive ion channel MscS" evidence="11">
    <location>
        <begin position="597"/>
        <end position="663"/>
    </location>
</feature>
<dbReference type="SUPFAM" id="SSF82689">
    <property type="entry name" value="Mechanosensitive channel protein MscS (YggB), C-terminal domain"/>
    <property type="match status" value="1"/>
</dbReference>
<feature type="transmembrane region" description="Helical" evidence="9">
    <location>
        <begin position="553"/>
        <end position="573"/>
    </location>
</feature>
<feature type="signal peptide" evidence="10">
    <location>
        <begin position="1"/>
        <end position="23"/>
    </location>
</feature>
<reference evidence="14" key="1">
    <citation type="submission" date="2020-01" db="EMBL/GenBank/DDBJ databases">
        <title>Phosphoaccumulans saitamaens gen. nov., sp. nov., a polyphosphate accumulating bacterium isolated from surface river water.</title>
        <authorList>
            <person name="Watanabe K."/>
            <person name="Suda W."/>
        </authorList>
    </citation>
    <scope>NUCLEOTIDE SEQUENCE [LARGE SCALE GENOMIC DNA]</scope>
    <source>
        <strain evidence="14">ICHIAU1</strain>
    </source>
</reference>
<evidence type="ECO:0000256" key="9">
    <source>
        <dbReference type="SAM" id="Phobius"/>
    </source>
</evidence>
<evidence type="ECO:0000256" key="3">
    <source>
        <dbReference type="ARBA" id="ARBA00022475"/>
    </source>
</evidence>
<dbReference type="Pfam" id="PF21082">
    <property type="entry name" value="MS_channel_3rd"/>
    <property type="match status" value="1"/>
</dbReference>
<dbReference type="OrthoDB" id="9809206at2"/>
<keyword evidence="4 9" id="KW-0812">Transmembrane</keyword>
<keyword evidence="14" id="KW-1185">Reference proteome</keyword>
<comment type="similarity">
    <text evidence="2">Belongs to the MscS (TC 1.A.23) family.</text>
</comment>
<dbReference type="Proteomes" id="UP000463961">
    <property type="component" value="Chromosome"/>
</dbReference>
<evidence type="ECO:0000256" key="1">
    <source>
        <dbReference type="ARBA" id="ARBA00004651"/>
    </source>
</evidence>
<sequence>MRIPFRRNLTALTFFLFAWPALAQLPSLLPVKPVATKAAPAAPAATDAISAKDPQQELADAQGRLRDTQDTLKRIQDQLDQSTLAINARNDLLKQFNLRQTLADRYAQQIDYLKQLQVLDQKIVDAKQQRDSWVPPVGTAPWSVVDGDVIRNEMLVYGARIAQLGKESAALSEQLVGLSREKADSESRLRQLQEKADKTSDAADRQGLDDVRGRLALQTAVIVRTDLDRRVKDKDRALLEIRREIASRTWDYFGGRFVLPPDVLANAKADLQGAIDRDREAELKALARSEAAMARLSKAQSAFQRLDQSKAPAGQIADARAVLDIAQADESAARSEVDRLRQLIEIGGYGLQVWDARAIIYGNPRPDATRLEDIAQRVSVGLIRIRQARDFLQQSLTTREQEAFDLREALLVTKSALDRKVIAARLSSANAQTDSARSILAALDKFEQFLTVIQSELGIYSQDRTFGERLIDYWQRLLGISKKIWQYELFTVDDVLLVDNREVKTTRGVTVGKSVGAIGILIFGFLLVSWLIRSAIGLAERRIGLKSSAATQIRRWLTVVATATLIILSFNLVQIPLSVFAFLGGALAIGAGFGTQNLIKNLISGLMLLIERPIRMGDLVEVDGIKGRVTSIGIRFSTIHSSDGVDTLIPNSELVEKKLVNWTYSNPDARRDIRVGVAYGTDPVQVKNLIKSAALAHPDVMTQPEPTVVLDDLGDSALIFTLRYWIRLGAGTDGREVDSDLRCEILDKLASAGIDVPYPQRDVRLSVAQPLPVAVIHPNAEPEHR</sequence>
<accession>A0A7R6R0R4</accession>
<dbReference type="InterPro" id="IPR010920">
    <property type="entry name" value="LSM_dom_sf"/>
</dbReference>
<dbReference type="RefSeq" id="WP_162050549.1">
    <property type="nucleotide sequence ID" value="NZ_AP022345.1"/>
</dbReference>